<dbReference type="AlphaFoldDB" id="A0A7J0DWX7"/>
<feature type="region of interest" description="Disordered" evidence="1">
    <location>
        <begin position="29"/>
        <end position="52"/>
    </location>
</feature>
<feature type="compositionally biased region" description="Basic residues" evidence="1">
    <location>
        <begin position="37"/>
        <end position="52"/>
    </location>
</feature>
<evidence type="ECO:0000256" key="1">
    <source>
        <dbReference type="SAM" id="MobiDB-lite"/>
    </source>
</evidence>
<keyword evidence="4" id="KW-1185">Reference proteome</keyword>
<proteinExistence type="predicted"/>
<dbReference type="PANTHER" id="PTHR48475:SF2">
    <property type="entry name" value="RIBONUCLEASE H"/>
    <property type="match status" value="1"/>
</dbReference>
<name>A0A7J0DWX7_9ERIC</name>
<dbReference type="InterPro" id="IPR043502">
    <property type="entry name" value="DNA/RNA_pol_sf"/>
</dbReference>
<comment type="caution">
    <text evidence="3">The sequence shown here is derived from an EMBL/GenBank/DDBJ whole genome shotgun (WGS) entry which is preliminary data.</text>
</comment>
<gene>
    <name evidence="3" type="ORF">Acr_00g0086310</name>
</gene>
<dbReference type="OrthoDB" id="10058156at2759"/>
<dbReference type="SUPFAM" id="SSF56672">
    <property type="entry name" value="DNA/RNA polymerases"/>
    <property type="match status" value="1"/>
</dbReference>
<dbReference type="InterPro" id="IPR041577">
    <property type="entry name" value="RT_RNaseH_2"/>
</dbReference>
<feature type="region of interest" description="Disordered" evidence="1">
    <location>
        <begin position="197"/>
        <end position="248"/>
    </location>
</feature>
<reference evidence="4" key="1">
    <citation type="submission" date="2019-07" db="EMBL/GenBank/DDBJ databases">
        <title>De Novo Assembly of kiwifruit Actinidia rufa.</title>
        <authorList>
            <person name="Sugita-Konishi S."/>
            <person name="Sato K."/>
            <person name="Mori E."/>
            <person name="Abe Y."/>
            <person name="Kisaki G."/>
            <person name="Hamano K."/>
            <person name="Suezawa K."/>
            <person name="Otani M."/>
            <person name="Fukuda T."/>
            <person name="Manabe T."/>
            <person name="Gomi K."/>
            <person name="Tabuchi M."/>
            <person name="Akimitsu K."/>
            <person name="Kataoka I."/>
        </authorList>
    </citation>
    <scope>NUCLEOTIDE SEQUENCE [LARGE SCALE GENOMIC DNA]</scope>
    <source>
        <strain evidence="4">cv. Fuchu</strain>
    </source>
</reference>
<organism evidence="3 4">
    <name type="scientific">Actinidia rufa</name>
    <dbReference type="NCBI Taxonomy" id="165716"/>
    <lineage>
        <taxon>Eukaryota</taxon>
        <taxon>Viridiplantae</taxon>
        <taxon>Streptophyta</taxon>
        <taxon>Embryophyta</taxon>
        <taxon>Tracheophyta</taxon>
        <taxon>Spermatophyta</taxon>
        <taxon>Magnoliopsida</taxon>
        <taxon>eudicotyledons</taxon>
        <taxon>Gunneridae</taxon>
        <taxon>Pentapetalae</taxon>
        <taxon>asterids</taxon>
        <taxon>Ericales</taxon>
        <taxon>Actinidiaceae</taxon>
        <taxon>Actinidia</taxon>
    </lineage>
</organism>
<sequence>MLIDLAAVINWTTRILKVAIALVSNVRPGADTPGEKTRKKGRSPRRTHRAHRHHDAINYGINAPVTVNALIRQIEPPFIERVMRVRVSSRFKLPSQLEVYKGKTNLIDHLDSYKNLMILQVHQNDGEILKNYIKRFNQVCLEVKDPSDKVVVVAMMEGLRLGPLFDSLSKSVLETLSALQSKADKYIADKELVETKHRRQGKDDNTRKEPDTWRTDYRGEMKSKRSERDARARINEPRPRTPPRQTNLVLPSLNAPIAQVLMEIKNEDFVKWLGKIKTNPFKRNKNKYYEFHKDHSHNIESCFQLKEQIVDLINREYLRKFIADCPRPDSLDRRYVDNRPTTGNAEMEALRNEVGDTPLVDPRDTKNTKPLEEVARISLHPDYPDRHVMIRTELTTELRNTMVIEKEVVKLIKANVKESHYPNWLANVVISLKKWEKWRVCIDFTNLNKACPKDSFPLPKIDLIVDATYKSEMAFQQLKEYLGSPPLLMVPSTSEELILYMFVSPTAVSAVLIREKHKVQKPVYYVSKVLIGAETRYLKIDKFTYALMIASRKLCHYFQAHLIIWSIELSEFHISYQPRMAIMAQALDDFIVEFKYDDLTRRADGVCYTYWFKATNNEADYEAFITGLRFAT</sequence>
<evidence type="ECO:0000259" key="2">
    <source>
        <dbReference type="Pfam" id="PF17919"/>
    </source>
</evidence>
<dbReference type="PANTHER" id="PTHR48475">
    <property type="entry name" value="RIBONUCLEASE H"/>
    <property type="match status" value="1"/>
</dbReference>
<accession>A0A7J0DWX7</accession>
<feature type="compositionally biased region" description="Basic and acidic residues" evidence="1">
    <location>
        <begin position="197"/>
        <end position="239"/>
    </location>
</feature>
<dbReference type="Proteomes" id="UP000585474">
    <property type="component" value="Unassembled WGS sequence"/>
</dbReference>
<dbReference type="Gene3D" id="3.10.10.10">
    <property type="entry name" value="HIV Type 1 Reverse Transcriptase, subunit A, domain 1"/>
    <property type="match status" value="1"/>
</dbReference>
<feature type="domain" description="Reverse transcriptase/retrotransposon-derived protein RNase H-like" evidence="2">
    <location>
        <begin position="470"/>
        <end position="561"/>
    </location>
</feature>
<evidence type="ECO:0000313" key="3">
    <source>
        <dbReference type="EMBL" id="GFS43666.1"/>
    </source>
</evidence>
<evidence type="ECO:0000313" key="4">
    <source>
        <dbReference type="Proteomes" id="UP000585474"/>
    </source>
</evidence>
<protein>
    <recommendedName>
        <fullName evidence="2">Reverse transcriptase/retrotransposon-derived protein RNase H-like domain-containing protein</fullName>
    </recommendedName>
</protein>
<dbReference type="EMBL" id="BJWL01000425">
    <property type="protein sequence ID" value="GFS43666.1"/>
    <property type="molecule type" value="Genomic_DNA"/>
</dbReference>
<dbReference type="Pfam" id="PF17919">
    <property type="entry name" value="RT_RNaseH_2"/>
    <property type="match status" value="1"/>
</dbReference>